<evidence type="ECO:0000259" key="8">
    <source>
        <dbReference type="PROSITE" id="PS51146"/>
    </source>
</evidence>
<dbReference type="CDD" id="cd19484">
    <property type="entry name" value="KaiC_C"/>
    <property type="match status" value="1"/>
</dbReference>
<evidence type="ECO:0000313" key="9">
    <source>
        <dbReference type="EMBL" id="TCL39327.1"/>
    </source>
</evidence>
<proteinExistence type="predicted"/>
<dbReference type="OrthoDB" id="9783783at2"/>
<evidence type="ECO:0000256" key="1">
    <source>
        <dbReference type="ARBA" id="ARBA00012513"/>
    </source>
</evidence>
<keyword evidence="7" id="KW-0175">Coiled coil</keyword>
<dbReference type="Proteomes" id="UP000295063">
    <property type="component" value="Unassembled WGS sequence"/>
</dbReference>
<keyword evidence="6" id="KW-0378">Hydrolase</keyword>
<dbReference type="InterPro" id="IPR051347">
    <property type="entry name" value="Circadian_clock_KaiC-rel"/>
</dbReference>
<dbReference type="GO" id="GO:0016787">
    <property type="term" value="F:hydrolase activity"/>
    <property type="evidence" value="ECO:0007669"/>
    <property type="project" value="UniProtKB-KW"/>
</dbReference>
<dbReference type="AlphaFoldDB" id="A0A4R1Q4V7"/>
<sequence>MTILHKAYPAQILKKCPTGIQGLDDITFGGLPLGRTALVCGAAGCGKTLLAMQFLVNGAQLYNEPGIFMSFEENETELAENFASLGVDLNELTAQNKINLDYVHLDKNEIAEAGDYDLDGLFIRLDYAIQSIGAKRVVLDTIEALFSGLSNTTILRAELRRLFRWLKERGVTAIVTGERGNGTLTRHGIEEYVSDCVILLEHKVVDQISTRRLRIAKYRGSAHGTNEYPFLIDEQGICLMPITSVGLNAVASIERISSGIERLDTMLGGHGFYVGSSILISGTAGTGKTSLAASTADAACRQGKRCLYFAFEESRSQIVRNMKSVGIDLNQWLDQGLLEIHASRPTLFGLEMHLVNMYKKVTESKPQLVILDPISNLTAAGNCSDVKLMLTRMLDFLKLQNITALFLDLSNFNQTSQTDIAISSLTDTWIALQNIEINGERNRGLYLLKSRGMAHSNQIREFVLTDQGIELLDVYTGPEGVLTGSARYAQEEKELAQRLLREQEIERKRREIERKHQQLTATIASLQADFESEKMELEKIMALEGAHLTALDSNRLHLAKLRNADD</sequence>
<dbReference type="PIRSF" id="PIRSF039117">
    <property type="entry name" value="KaiC"/>
    <property type="match status" value="1"/>
</dbReference>
<dbReference type="SUPFAM" id="SSF52540">
    <property type="entry name" value="P-loop containing nucleoside triphosphate hydrolases"/>
    <property type="match status" value="2"/>
</dbReference>
<feature type="domain" description="KaiC" evidence="8">
    <location>
        <begin position="14"/>
        <end position="253"/>
    </location>
</feature>
<dbReference type="GO" id="GO:0004674">
    <property type="term" value="F:protein serine/threonine kinase activity"/>
    <property type="evidence" value="ECO:0007669"/>
    <property type="project" value="UniProtKB-EC"/>
</dbReference>
<dbReference type="NCBIfam" id="NF006799">
    <property type="entry name" value="PRK09302.1"/>
    <property type="match status" value="1"/>
</dbReference>
<feature type="coiled-coil region" evidence="7">
    <location>
        <begin position="486"/>
        <end position="529"/>
    </location>
</feature>
<dbReference type="RefSeq" id="WP_132075668.1">
    <property type="nucleotide sequence ID" value="NZ_DAMAKO010000008.1"/>
</dbReference>
<dbReference type="Pfam" id="PF06745">
    <property type="entry name" value="ATPase"/>
    <property type="match status" value="2"/>
</dbReference>
<accession>A0A4R1Q4V7</accession>
<dbReference type="PROSITE" id="PS51146">
    <property type="entry name" value="KAIC"/>
    <property type="match status" value="2"/>
</dbReference>
<dbReference type="InterPro" id="IPR003593">
    <property type="entry name" value="AAA+_ATPase"/>
</dbReference>
<dbReference type="EMBL" id="SLUI01000002">
    <property type="protein sequence ID" value="TCL39327.1"/>
    <property type="molecule type" value="Genomic_DNA"/>
</dbReference>
<organism evidence="9 10">
    <name type="scientific">Anaerospora hongkongensis</name>
    <dbReference type="NCBI Taxonomy" id="244830"/>
    <lineage>
        <taxon>Bacteria</taxon>
        <taxon>Bacillati</taxon>
        <taxon>Bacillota</taxon>
        <taxon>Negativicutes</taxon>
        <taxon>Selenomonadales</taxon>
        <taxon>Sporomusaceae</taxon>
        <taxon>Anaerospora</taxon>
    </lineage>
</organism>
<reference evidence="9 10" key="1">
    <citation type="submission" date="2019-03" db="EMBL/GenBank/DDBJ databases">
        <title>Genomic Encyclopedia of Type Strains, Phase IV (KMG-IV): sequencing the most valuable type-strain genomes for metagenomic binning, comparative biology and taxonomic classification.</title>
        <authorList>
            <person name="Goeker M."/>
        </authorList>
    </citation>
    <scope>NUCLEOTIDE SEQUENCE [LARGE SCALE GENOMIC DNA]</scope>
    <source>
        <strain evidence="9 10">DSM 15969</strain>
    </source>
</reference>
<dbReference type="InterPro" id="IPR014774">
    <property type="entry name" value="KaiC-like_dom"/>
</dbReference>
<dbReference type="Gene3D" id="3.40.50.300">
    <property type="entry name" value="P-loop containing nucleotide triphosphate hydrolases"/>
    <property type="match status" value="2"/>
</dbReference>
<feature type="domain" description="KaiC" evidence="8">
    <location>
        <begin position="254"/>
        <end position="485"/>
    </location>
</feature>
<dbReference type="InterPro" id="IPR010624">
    <property type="entry name" value="KaiC_dom"/>
</dbReference>
<dbReference type="InterPro" id="IPR047222">
    <property type="entry name" value="KaiC_C"/>
</dbReference>
<dbReference type="EC" id="2.7.11.1" evidence="1"/>
<dbReference type="InterPro" id="IPR027417">
    <property type="entry name" value="P-loop_NTPase"/>
</dbReference>
<dbReference type="PANTHER" id="PTHR42926:SF1">
    <property type="entry name" value="CIRCADIAN CLOCK OSCILLATOR PROTEIN KAIC 1"/>
    <property type="match status" value="1"/>
</dbReference>
<keyword evidence="4" id="KW-0677">Repeat</keyword>
<dbReference type="CDD" id="cd19485">
    <property type="entry name" value="KaiC-N"/>
    <property type="match status" value="1"/>
</dbReference>
<evidence type="ECO:0000256" key="7">
    <source>
        <dbReference type="SAM" id="Coils"/>
    </source>
</evidence>
<keyword evidence="10" id="KW-1185">Reference proteome</keyword>
<evidence type="ECO:0000256" key="3">
    <source>
        <dbReference type="ARBA" id="ARBA00022679"/>
    </source>
</evidence>
<dbReference type="SMART" id="SM00382">
    <property type="entry name" value="AAA"/>
    <property type="match status" value="2"/>
</dbReference>
<gene>
    <name evidence="9" type="ORF">EV210_102242</name>
</gene>
<protein>
    <recommendedName>
        <fullName evidence="1">non-specific serine/threonine protein kinase</fullName>
        <ecNumber evidence="1">2.7.11.1</ecNumber>
    </recommendedName>
</protein>
<evidence type="ECO:0000256" key="5">
    <source>
        <dbReference type="ARBA" id="ARBA00022777"/>
    </source>
</evidence>
<dbReference type="GO" id="GO:0005524">
    <property type="term" value="F:ATP binding"/>
    <property type="evidence" value="ECO:0007669"/>
    <property type="project" value="InterPro"/>
</dbReference>
<evidence type="ECO:0000256" key="6">
    <source>
        <dbReference type="ARBA" id="ARBA00022801"/>
    </source>
</evidence>
<dbReference type="InterPro" id="IPR030665">
    <property type="entry name" value="KaiC"/>
</dbReference>
<keyword evidence="2" id="KW-0597">Phosphoprotein</keyword>
<keyword evidence="5" id="KW-0418">Kinase</keyword>
<dbReference type="InterPro" id="IPR047221">
    <property type="entry name" value="KaiC_N"/>
</dbReference>
<evidence type="ECO:0000313" key="10">
    <source>
        <dbReference type="Proteomes" id="UP000295063"/>
    </source>
</evidence>
<evidence type="ECO:0000256" key="2">
    <source>
        <dbReference type="ARBA" id="ARBA00022553"/>
    </source>
</evidence>
<keyword evidence="3" id="KW-0808">Transferase</keyword>
<name>A0A4R1Q4V7_9FIRM</name>
<comment type="caution">
    <text evidence="9">The sequence shown here is derived from an EMBL/GenBank/DDBJ whole genome shotgun (WGS) entry which is preliminary data.</text>
</comment>
<evidence type="ECO:0000256" key="4">
    <source>
        <dbReference type="ARBA" id="ARBA00022737"/>
    </source>
</evidence>
<dbReference type="PANTHER" id="PTHR42926">
    <property type="match status" value="1"/>
</dbReference>